<protein>
    <submittedName>
        <fullName evidence="2">Uncharacterized protein</fullName>
    </submittedName>
</protein>
<reference evidence="2 3" key="1">
    <citation type="submission" date="2015-09" db="EMBL/GenBank/DDBJ databases">
        <title>Host preference determinants of Valsa canker pathogens revealed by comparative genomics.</title>
        <authorList>
            <person name="Yin Z."/>
            <person name="Huang L."/>
        </authorList>
    </citation>
    <scope>NUCLEOTIDE SEQUENCE [LARGE SCALE GENOMIC DNA]</scope>
    <source>
        <strain evidence="2 3">YSFL</strain>
    </source>
</reference>
<feature type="transmembrane region" description="Helical" evidence="1">
    <location>
        <begin position="29"/>
        <end position="53"/>
    </location>
</feature>
<proteinExistence type="predicted"/>
<sequence>MQQPSRKMNSMERPNSALTCANKRQRYGCIILIFGGLPICAPLASILTGTFQLMVPNTKFPIRAITFKKHLRILVAVLVAVLGCVAFAPTNIWTIYASGSADMESRIFVGVDGQQTAMGPRVFMITSITSANARMGDLAARDGRGRQRHETA</sequence>
<comment type="caution">
    <text evidence="2">The sequence shown here is derived from an EMBL/GenBank/DDBJ whole genome shotgun (WGS) entry which is preliminary data.</text>
</comment>
<dbReference type="AlphaFoldDB" id="A0A423VA82"/>
<name>A0A423VA82_CYTCH</name>
<feature type="transmembrane region" description="Helical" evidence="1">
    <location>
        <begin position="73"/>
        <end position="96"/>
    </location>
</feature>
<accession>A0A423VA82</accession>
<gene>
    <name evidence="2" type="ORF">VSDG_09735</name>
</gene>
<evidence type="ECO:0000313" key="2">
    <source>
        <dbReference type="EMBL" id="ROV87710.1"/>
    </source>
</evidence>
<keyword evidence="3" id="KW-1185">Reference proteome</keyword>
<keyword evidence="1" id="KW-1133">Transmembrane helix</keyword>
<dbReference type="EMBL" id="LJZO01000077">
    <property type="protein sequence ID" value="ROV87710.1"/>
    <property type="molecule type" value="Genomic_DNA"/>
</dbReference>
<evidence type="ECO:0000313" key="3">
    <source>
        <dbReference type="Proteomes" id="UP000284375"/>
    </source>
</evidence>
<organism evidence="2 3">
    <name type="scientific">Cytospora chrysosperma</name>
    <name type="common">Cytospora canker fungus</name>
    <name type="synonym">Sphaeria chrysosperma</name>
    <dbReference type="NCBI Taxonomy" id="252740"/>
    <lineage>
        <taxon>Eukaryota</taxon>
        <taxon>Fungi</taxon>
        <taxon>Dikarya</taxon>
        <taxon>Ascomycota</taxon>
        <taxon>Pezizomycotina</taxon>
        <taxon>Sordariomycetes</taxon>
        <taxon>Sordariomycetidae</taxon>
        <taxon>Diaporthales</taxon>
        <taxon>Cytosporaceae</taxon>
        <taxon>Cytospora</taxon>
    </lineage>
</organism>
<keyword evidence="1" id="KW-0812">Transmembrane</keyword>
<evidence type="ECO:0000256" key="1">
    <source>
        <dbReference type="SAM" id="Phobius"/>
    </source>
</evidence>
<dbReference type="Proteomes" id="UP000284375">
    <property type="component" value="Unassembled WGS sequence"/>
</dbReference>
<keyword evidence="1" id="KW-0472">Membrane</keyword>